<dbReference type="Proteomes" id="UP000268313">
    <property type="component" value="Unassembled WGS sequence"/>
</dbReference>
<comment type="caution">
    <text evidence="3">The sequence shown here is derived from an EMBL/GenBank/DDBJ whole genome shotgun (WGS) entry which is preliminary data.</text>
</comment>
<name>A0A3A8JRI0_9BACT</name>
<proteinExistence type="predicted"/>
<organism evidence="3 4">
    <name type="scientific">Corallococcus carmarthensis</name>
    <dbReference type="NCBI Taxonomy" id="2316728"/>
    <lineage>
        <taxon>Bacteria</taxon>
        <taxon>Pseudomonadati</taxon>
        <taxon>Myxococcota</taxon>
        <taxon>Myxococcia</taxon>
        <taxon>Myxococcales</taxon>
        <taxon>Cystobacterineae</taxon>
        <taxon>Myxococcaceae</taxon>
        <taxon>Corallococcus</taxon>
    </lineage>
</organism>
<dbReference type="OrthoDB" id="5514712at2"/>
<keyword evidence="4" id="KW-1185">Reference proteome</keyword>
<accession>A0A3A8JRI0</accession>
<protein>
    <submittedName>
        <fullName evidence="3">Uncharacterized protein</fullName>
    </submittedName>
</protein>
<feature type="signal peptide" evidence="2">
    <location>
        <begin position="1"/>
        <end position="21"/>
    </location>
</feature>
<evidence type="ECO:0000313" key="3">
    <source>
        <dbReference type="EMBL" id="RKG98422.1"/>
    </source>
</evidence>
<evidence type="ECO:0000313" key="4">
    <source>
        <dbReference type="Proteomes" id="UP000268313"/>
    </source>
</evidence>
<sequence length="173" mass="19098">MLKALLIPTLCLMHATPDSTAAITSEYTDVEKCPRPAEADESEGGDVPLRCPGPGGDYELTEDYSAYDIHRRITSKSDPSFVVELRPMVKCPVTRFGSKLEWRMKEGKPFAVIQRVTCFALNKEQSGPGKKLGEHLVVKGLKGFPRVDSEVNTKAKDANEKARSIADGAFRER</sequence>
<gene>
    <name evidence="3" type="ORF">D7X32_29680</name>
</gene>
<keyword evidence="2" id="KW-0732">Signal</keyword>
<feature type="chain" id="PRO_5017321656" evidence="2">
    <location>
        <begin position="22"/>
        <end position="173"/>
    </location>
</feature>
<evidence type="ECO:0000256" key="2">
    <source>
        <dbReference type="SAM" id="SignalP"/>
    </source>
</evidence>
<evidence type="ECO:0000256" key="1">
    <source>
        <dbReference type="SAM" id="MobiDB-lite"/>
    </source>
</evidence>
<dbReference type="RefSeq" id="WP_120605929.1">
    <property type="nucleotide sequence ID" value="NZ_JABFJX010000149.1"/>
</dbReference>
<feature type="region of interest" description="Disordered" evidence="1">
    <location>
        <begin position="152"/>
        <end position="173"/>
    </location>
</feature>
<reference evidence="4" key="1">
    <citation type="submission" date="2018-09" db="EMBL/GenBank/DDBJ databases">
        <authorList>
            <person name="Livingstone P.G."/>
            <person name="Whitworth D.E."/>
        </authorList>
    </citation>
    <scope>NUCLEOTIDE SEQUENCE [LARGE SCALE GENOMIC DNA]</scope>
    <source>
        <strain evidence="4">CA043D</strain>
    </source>
</reference>
<dbReference type="AlphaFoldDB" id="A0A3A8JRI0"/>
<dbReference type="EMBL" id="RAWE01000143">
    <property type="protein sequence ID" value="RKG98422.1"/>
    <property type="molecule type" value="Genomic_DNA"/>
</dbReference>